<feature type="transmembrane region" description="Helical" evidence="6">
    <location>
        <begin position="347"/>
        <end position="370"/>
    </location>
</feature>
<sequence>MDNSPTLTERIVKGSTLVVLLTLLASPFGYLLRMLYSQTLSIESFGLFYAALALFTLVSTYNDLGFGYSVSYFLPKYIKEGDYKTSWLMYKYDQLIEVGTAAALSIILILTAPLLAQYYFKTSDATTLIYIFCIYLITNSFLSALNKAFNGLQQDSYYSSMQFVRTFFTLIFSILLWMFDQANIVYYALAWSAGYFFTSLIYNYLLYKMNPEVSGFILKWDRRIFNLMLSYAIPTLVTTTVSSFVIYIDTITLTIFRGVKEVGIYNIALPIVSISSIFLSPINNLLFPLVSHLMEEDKEKIKKLIEMILKLIPFAGLYFSLFFILFPSTPIALLFGSKWLGLVETPLTILAVAFIAAPLSSYLTTIVSGIGKVKERLRASVIIALSTLVFNLLLVSRFGIVGTAISNVLISLISVYFFGKIVQQVIPFKYPYRHYLEMFIIAIILITTSKLFPIIITSWSWYIFAGLTYSVIMFIFSYSLNILDKDSIKLIIKRKYEFK</sequence>
<keyword evidence="2" id="KW-1003">Cell membrane</keyword>
<proteinExistence type="predicted"/>
<dbReference type="Pfam" id="PF01943">
    <property type="entry name" value="Polysacc_synt"/>
    <property type="match status" value="1"/>
</dbReference>
<evidence type="ECO:0000313" key="8">
    <source>
        <dbReference type="Proteomes" id="UP000034235"/>
    </source>
</evidence>
<evidence type="ECO:0000256" key="1">
    <source>
        <dbReference type="ARBA" id="ARBA00004651"/>
    </source>
</evidence>
<feature type="transmembrane region" description="Helical" evidence="6">
    <location>
        <begin position="48"/>
        <end position="74"/>
    </location>
</feature>
<feature type="transmembrane region" description="Helical" evidence="6">
    <location>
        <begin position="95"/>
        <end position="116"/>
    </location>
</feature>
<reference evidence="7 8" key="1">
    <citation type="journal article" date="2015" name="Nature">
        <title>rRNA introns, odd ribosomes, and small enigmatic genomes across a large radiation of phyla.</title>
        <authorList>
            <person name="Brown C.T."/>
            <person name="Hug L.A."/>
            <person name="Thomas B.C."/>
            <person name="Sharon I."/>
            <person name="Castelle C.J."/>
            <person name="Singh A."/>
            <person name="Wilkins M.J."/>
            <person name="Williams K.H."/>
            <person name="Banfield J.F."/>
        </authorList>
    </citation>
    <scope>NUCLEOTIDE SEQUENCE [LARGE SCALE GENOMIC DNA]</scope>
</reference>
<dbReference type="InterPro" id="IPR002797">
    <property type="entry name" value="Polysacc_synth"/>
</dbReference>
<feature type="transmembrane region" description="Helical" evidence="6">
    <location>
        <begin position="157"/>
        <end position="178"/>
    </location>
</feature>
<dbReference type="CDD" id="cd13128">
    <property type="entry name" value="MATE_Wzx_like"/>
    <property type="match status" value="1"/>
</dbReference>
<protein>
    <submittedName>
        <fullName evidence="7">Polysaccharide biosynthesis protein</fullName>
    </submittedName>
</protein>
<organism evidence="7 8">
    <name type="scientific">Candidatus Daviesbacteria bacterium GW2011_GWA2_38_24</name>
    <dbReference type="NCBI Taxonomy" id="1618422"/>
    <lineage>
        <taxon>Bacteria</taxon>
        <taxon>Candidatus Daviesiibacteriota</taxon>
    </lineage>
</organism>
<feature type="transmembrane region" description="Helical" evidence="6">
    <location>
        <begin position="184"/>
        <end position="206"/>
    </location>
</feature>
<dbReference type="GO" id="GO:0005886">
    <property type="term" value="C:plasma membrane"/>
    <property type="evidence" value="ECO:0007669"/>
    <property type="project" value="UniProtKB-SubCell"/>
</dbReference>
<feature type="transmembrane region" description="Helical" evidence="6">
    <location>
        <begin position="12"/>
        <end position="36"/>
    </location>
</feature>
<feature type="transmembrane region" description="Helical" evidence="6">
    <location>
        <begin position="227"/>
        <end position="247"/>
    </location>
</feature>
<evidence type="ECO:0000313" key="7">
    <source>
        <dbReference type="EMBL" id="KKQ67211.1"/>
    </source>
</evidence>
<evidence type="ECO:0000256" key="5">
    <source>
        <dbReference type="ARBA" id="ARBA00023136"/>
    </source>
</evidence>
<keyword evidence="3 6" id="KW-0812">Transmembrane</keyword>
<dbReference type="PANTHER" id="PTHR30250">
    <property type="entry name" value="PST FAMILY PREDICTED COLANIC ACID TRANSPORTER"/>
    <property type="match status" value="1"/>
</dbReference>
<dbReference type="PANTHER" id="PTHR30250:SF11">
    <property type="entry name" value="O-ANTIGEN TRANSPORTER-RELATED"/>
    <property type="match status" value="1"/>
</dbReference>
<dbReference type="EMBL" id="LBUP01000001">
    <property type="protein sequence ID" value="KKQ67211.1"/>
    <property type="molecule type" value="Genomic_DNA"/>
</dbReference>
<comment type="subcellular location">
    <subcellularLocation>
        <location evidence="1">Cell membrane</location>
        <topology evidence="1">Multi-pass membrane protein</topology>
    </subcellularLocation>
</comment>
<dbReference type="AlphaFoldDB" id="A0A0G0MQM7"/>
<feature type="transmembrane region" description="Helical" evidence="6">
    <location>
        <begin position="267"/>
        <end position="290"/>
    </location>
</feature>
<evidence type="ECO:0000256" key="2">
    <source>
        <dbReference type="ARBA" id="ARBA00022475"/>
    </source>
</evidence>
<comment type="caution">
    <text evidence="7">The sequence shown here is derived from an EMBL/GenBank/DDBJ whole genome shotgun (WGS) entry which is preliminary data.</text>
</comment>
<evidence type="ECO:0000256" key="4">
    <source>
        <dbReference type="ARBA" id="ARBA00022989"/>
    </source>
</evidence>
<feature type="transmembrane region" description="Helical" evidence="6">
    <location>
        <begin position="438"/>
        <end position="456"/>
    </location>
</feature>
<dbReference type="Proteomes" id="UP000034235">
    <property type="component" value="Unassembled WGS sequence"/>
</dbReference>
<keyword evidence="5 6" id="KW-0472">Membrane</keyword>
<accession>A0A0G0MQM7</accession>
<feature type="transmembrane region" description="Helical" evidence="6">
    <location>
        <begin position="377"/>
        <end position="394"/>
    </location>
</feature>
<evidence type="ECO:0000256" key="6">
    <source>
        <dbReference type="SAM" id="Phobius"/>
    </source>
</evidence>
<keyword evidence="4 6" id="KW-1133">Transmembrane helix</keyword>
<evidence type="ECO:0000256" key="3">
    <source>
        <dbReference type="ARBA" id="ARBA00022692"/>
    </source>
</evidence>
<dbReference type="InterPro" id="IPR050833">
    <property type="entry name" value="Poly_Biosynth_Transport"/>
</dbReference>
<gene>
    <name evidence="7" type="ORF">US86_C0001G0138</name>
</gene>
<feature type="transmembrane region" description="Helical" evidence="6">
    <location>
        <begin position="400"/>
        <end position="418"/>
    </location>
</feature>
<name>A0A0G0MQM7_9BACT</name>
<feature type="transmembrane region" description="Helical" evidence="6">
    <location>
        <begin position="128"/>
        <end position="145"/>
    </location>
</feature>
<feature type="transmembrane region" description="Helical" evidence="6">
    <location>
        <begin position="462"/>
        <end position="483"/>
    </location>
</feature>
<feature type="transmembrane region" description="Helical" evidence="6">
    <location>
        <begin position="311"/>
        <end position="335"/>
    </location>
</feature>